<dbReference type="PANTHER" id="PTHR44942">
    <property type="entry name" value="METHYLTRANSF_11 DOMAIN-CONTAINING PROTEIN"/>
    <property type="match status" value="1"/>
</dbReference>
<evidence type="ECO:0000313" key="6">
    <source>
        <dbReference type="EMBL" id="OHV22866.1"/>
    </source>
</evidence>
<dbReference type="Proteomes" id="UP000179769">
    <property type="component" value="Unassembled WGS sequence"/>
</dbReference>
<dbReference type="InterPro" id="IPR029063">
    <property type="entry name" value="SAM-dependent_MTases_sf"/>
</dbReference>
<evidence type="ECO:0000256" key="4">
    <source>
        <dbReference type="SAM" id="MobiDB-lite"/>
    </source>
</evidence>
<dbReference type="SUPFAM" id="SSF53335">
    <property type="entry name" value="S-adenosyl-L-methionine-dependent methyltransferases"/>
    <property type="match status" value="1"/>
</dbReference>
<feature type="region of interest" description="Disordered" evidence="4">
    <location>
        <begin position="1"/>
        <end position="65"/>
    </location>
</feature>
<dbReference type="GO" id="GO:0032259">
    <property type="term" value="P:methylation"/>
    <property type="evidence" value="ECO:0007669"/>
    <property type="project" value="UniProtKB-KW"/>
</dbReference>
<feature type="compositionally biased region" description="Polar residues" evidence="4">
    <location>
        <begin position="1"/>
        <end position="10"/>
    </location>
</feature>
<dbReference type="Pfam" id="PF08241">
    <property type="entry name" value="Methyltransf_11"/>
    <property type="match status" value="1"/>
</dbReference>
<dbReference type="InterPro" id="IPR013216">
    <property type="entry name" value="Methyltransf_11"/>
</dbReference>
<dbReference type="RefSeq" id="WP_071065978.1">
    <property type="nucleotide sequence ID" value="NZ_MAXA01000243.1"/>
</dbReference>
<dbReference type="AlphaFoldDB" id="A0A1S1PNG5"/>
<evidence type="ECO:0000256" key="3">
    <source>
        <dbReference type="ARBA" id="ARBA00022679"/>
    </source>
</evidence>
<reference evidence="7" key="1">
    <citation type="submission" date="2016-07" db="EMBL/GenBank/DDBJ databases">
        <title>Frankia sp. NRRL B-16219 Genome sequencing.</title>
        <authorList>
            <person name="Ghodhbane-Gtari F."/>
            <person name="Swanson E."/>
            <person name="Gueddou A."/>
            <person name="Louati M."/>
            <person name="Nouioui I."/>
            <person name="Hezbri K."/>
            <person name="Abebe-Akele F."/>
            <person name="Simpson S."/>
            <person name="Morris K."/>
            <person name="Thomas K."/>
            <person name="Gtari M."/>
            <person name="Tisa L.S."/>
        </authorList>
    </citation>
    <scope>NUCLEOTIDE SEQUENCE [LARGE SCALE GENOMIC DNA]</scope>
    <source>
        <strain evidence="7">NRRL B-16219</strain>
    </source>
</reference>
<evidence type="ECO:0000256" key="2">
    <source>
        <dbReference type="ARBA" id="ARBA00022603"/>
    </source>
</evidence>
<name>A0A1S1PNG5_9ACTN</name>
<dbReference type="PANTHER" id="PTHR44942:SF4">
    <property type="entry name" value="METHYLTRANSFERASE TYPE 11 DOMAIN-CONTAINING PROTEIN"/>
    <property type="match status" value="1"/>
</dbReference>
<evidence type="ECO:0000313" key="7">
    <source>
        <dbReference type="Proteomes" id="UP000179769"/>
    </source>
</evidence>
<keyword evidence="7" id="KW-1185">Reference proteome</keyword>
<feature type="compositionally biased region" description="Basic and acidic residues" evidence="4">
    <location>
        <begin position="11"/>
        <end position="33"/>
    </location>
</feature>
<keyword evidence="2 6" id="KW-0489">Methyltransferase</keyword>
<dbReference type="InterPro" id="IPR051052">
    <property type="entry name" value="Diverse_substrate_MTase"/>
</dbReference>
<gene>
    <name evidence="6" type="ORF">BBK14_25080</name>
</gene>
<protein>
    <submittedName>
        <fullName evidence="6">Methyltransferase type 11</fullName>
    </submittedName>
</protein>
<dbReference type="EMBL" id="MAXA01000243">
    <property type="protein sequence ID" value="OHV22866.1"/>
    <property type="molecule type" value="Genomic_DNA"/>
</dbReference>
<evidence type="ECO:0000256" key="1">
    <source>
        <dbReference type="ARBA" id="ARBA00008361"/>
    </source>
</evidence>
<keyword evidence="3 6" id="KW-0808">Transferase</keyword>
<evidence type="ECO:0000259" key="5">
    <source>
        <dbReference type="Pfam" id="PF08241"/>
    </source>
</evidence>
<comment type="similarity">
    <text evidence="1">Belongs to the methyltransferase superfamily.</text>
</comment>
<dbReference type="CDD" id="cd02440">
    <property type="entry name" value="AdoMet_MTases"/>
    <property type="match status" value="1"/>
</dbReference>
<accession>A0A1S1PNG5</accession>
<dbReference type="GO" id="GO:0008757">
    <property type="term" value="F:S-adenosylmethionine-dependent methyltransferase activity"/>
    <property type="evidence" value="ECO:0007669"/>
    <property type="project" value="InterPro"/>
</dbReference>
<feature type="domain" description="Methyltransferase type 11" evidence="5">
    <location>
        <begin position="129"/>
        <end position="225"/>
    </location>
</feature>
<comment type="caution">
    <text evidence="6">The sequence shown here is derived from an EMBL/GenBank/DDBJ whole genome shotgun (WGS) entry which is preliminary data.</text>
</comment>
<dbReference type="Gene3D" id="3.40.50.150">
    <property type="entry name" value="Vaccinia Virus protein VP39"/>
    <property type="match status" value="1"/>
</dbReference>
<organism evidence="6 7">
    <name type="scientific">Parafrankia soli</name>
    <dbReference type="NCBI Taxonomy" id="2599596"/>
    <lineage>
        <taxon>Bacteria</taxon>
        <taxon>Bacillati</taxon>
        <taxon>Actinomycetota</taxon>
        <taxon>Actinomycetes</taxon>
        <taxon>Frankiales</taxon>
        <taxon>Frankiaceae</taxon>
        <taxon>Parafrankia</taxon>
    </lineage>
</organism>
<proteinExistence type="inferred from homology"/>
<dbReference type="OrthoDB" id="5566900at2"/>
<sequence length="327" mass="34966">MAAVNISTSEIDARENDSAEHGEQGSDSDRLDSDGLGSHGLDGDGLDGDGLGGDEPSTDEQGARPAYGYTEIDSAGARAANRHYWDSEAPSYYAEHGDFLGDVDFCWSPEGLRESEARLLGDVAGRVVLEVGCGGAQCSRWLAGQGATVVATDLSAGQLAQARALNDRTGVSVPLFQADAITLPVRSESVDIACSAFGAVPFVTDSAALMREVARALRPGGRWVFSTTHPFVWCLPDAPDANGLVVFHSYFDRRAYTEHSETGEPTYIEAHRTMGDRVREIIAAGLVLLDVIEPEWPEGHNRVWGQWGPLRGQFVPSTSIFVTAKPG</sequence>